<evidence type="ECO:0000259" key="7">
    <source>
        <dbReference type="Pfam" id="PF26410"/>
    </source>
</evidence>
<dbReference type="InterPro" id="IPR001547">
    <property type="entry name" value="Glyco_hydro_5"/>
</dbReference>
<dbReference type="PANTHER" id="PTHR31451:SF10">
    <property type="entry name" value="MANNAN ENDO-1,4-BETA-MANNOSIDASE B"/>
    <property type="match status" value="1"/>
</dbReference>
<evidence type="ECO:0000256" key="3">
    <source>
        <dbReference type="ARBA" id="ARBA00012706"/>
    </source>
</evidence>
<comment type="catalytic activity">
    <reaction evidence="1">
        <text>Random hydrolysis of (1-&gt;4)-beta-D-mannosidic linkages in mannans, galactomannans and glucomannans.</text>
        <dbReference type="EC" id="3.2.1.78"/>
    </reaction>
</comment>
<dbReference type="EMBL" id="JAVFHQ010000034">
    <property type="protein sequence ID" value="KAK4543179.1"/>
    <property type="molecule type" value="Genomic_DNA"/>
</dbReference>
<keyword evidence="4" id="KW-0378">Hydrolase</keyword>
<evidence type="ECO:0000313" key="9">
    <source>
        <dbReference type="Proteomes" id="UP001324427"/>
    </source>
</evidence>
<dbReference type="Pfam" id="PF26410">
    <property type="entry name" value="GH5_mannosidase"/>
    <property type="match status" value="1"/>
</dbReference>
<dbReference type="InterPro" id="IPR045053">
    <property type="entry name" value="MAN-like"/>
</dbReference>
<dbReference type="GO" id="GO:0046355">
    <property type="term" value="P:mannan catabolic process"/>
    <property type="evidence" value="ECO:0007669"/>
    <property type="project" value="UniProtKB-ARBA"/>
</dbReference>
<dbReference type="EC" id="3.2.1.78" evidence="3"/>
<feature type="signal peptide" evidence="6">
    <location>
        <begin position="1"/>
        <end position="20"/>
    </location>
</feature>
<evidence type="ECO:0000256" key="5">
    <source>
        <dbReference type="ARBA" id="ARBA00023295"/>
    </source>
</evidence>
<dbReference type="GO" id="GO:0016985">
    <property type="term" value="F:mannan endo-1,4-beta-mannosidase activity"/>
    <property type="evidence" value="ECO:0007669"/>
    <property type="project" value="UniProtKB-EC"/>
</dbReference>
<comment type="similarity">
    <text evidence="2">Belongs to the glycosyl hydrolase 5 (cellulase A) family.</text>
</comment>
<keyword evidence="5" id="KW-0326">Glycosidase</keyword>
<evidence type="ECO:0000256" key="6">
    <source>
        <dbReference type="SAM" id="SignalP"/>
    </source>
</evidence>
<evidence type="ECO:0000256" key="2">
    <source>
        <dbReference type="ARBA" id="ARBA00005641"/>
    </source>
</evidence>
<evidence type="ECO:0000256" key="4">
    <source>
        <dbReference type="ARBA" id="ARBA00022801"/>
    </source>
</evidence>
<dbReference type="InterPro" id="IPR017853">
    <property type="entry name" value="GH"/>
</dbReference>
<sequence length="469" mass="50312">MRITGHFAALAGLLATTVSGVPGAQKTVTITKTIEHTKVQTKTVSVTHTASTTCSASAASLSSVTYAATTTTSATLAPASSTSETSSLTAATSYPSTTYATTPAYPFCTSSASSFASVDAVHPRLFNYNGTGAKFFAGTNAWWASHVLSDSDLDIVFSEIKETQLQVVRVWGFGSVNTDPGPDSVFFQLLNGTGSYINYAANGIPRLDAVVSYAEKTGVKVVLNFVNNWSDLGGIASYNAAFGGNATTWYTDVQSQQVYRDYIKLLVSRYKCSSAIFAWELANEPRCHGCATSVIYDWATGISQYIKTLDSKHMVTLGDEGWFAPADGIGDGSYAYGGGEGVDFALNLGIKTLDYGVFHLYPDSWGYNETWGSTWILEHNAVGAAQNKPVVLEEYGGPPSPDNHTAVEEPWQATVLDDTMVAMDQFWQFGTIGLSTGLSDYDAYTIWYNATEYTPLAREHAAAMLEKAV</sequence>
<feature type="chain" id="PRO_5043776550" description="mannan endo-1,4-beta-mannosidase" evidence="6">
    <location>
        <begin position="21"/>
        <end position="469"/>
    </location>
</feature>
<accession>A0AAV9JEE8</accession>
<gene>
    <name evidence="8" type="ORF">LTR36_005729</name>
</gene>
<comment type="caution">
    <text evidence="8">The sequence shown here is derived from an EMBL/GenBank/DDBJ whole genome shotgun (WGS) entry which is preliminary data.</text>
</comment>
<name>A0AAV9JEE8_9PEZI</name>
<proteinExistence type="inferred from homology"/>
<keyword evidence="6" id="KW-0732">Signal</keyword>
<dbReference type="Gene3D" id="3.20.20.80">
    <property type="entry name" value="Glycosidases"/>
    <property type="match status" value="1"/>
</dbReference>
<dbReference type="PANTHER" id="PTHR31451">
    <property type="match status" value="1"/>
</dbReference>
<dbReference type="Proteomes" id="UP001324427">
    <property type="component" value="Unassembled WGS sequence"/>
</dbReference>
<organism evidence="8 9">
    <name type="scientific">Oleoguttula mirabilis</name>
    <dbReference type="NCBI Taxonomy" id="1507867"/>
    <lineage>
        <taxon>Eukaryota</taxon>
        <taxon>Fungi</taxon>
        <taxon>Dikarya</taxon>
        <taxon>Ascomycota</taxon>
        <taxon>Pezizomycotina</taxon>
        <taxon>Dothideomycetes</taxon>
        <taxon>Dothideomycetidae</taxon>
        <taxon>Mycosphaerellales</taxon>
        <taxon>Teratosphaeriaceae</taxon>
        <taxon>Oleoguttula</taxon>
    </lineage>
</organism>
<dbReference type="AlphaFoldDB" id="A0AAV9JEE8"/>
<evidence type="ECO:0000313" key="8">
    <source>
        <dbReference type="EMBL" id="KAK4543179.1"/>
    </source>
</evidence>
<keyword evidence="9" id="KW-1185">Reference proteome</keyword>
<reference evidence="8 9" key="1">
    <citation type="submission" date="2021-11" db="EMBL/GenBank/DDBJ databases">
        <title>Black yeast isolated from Biological Soil Crust.</title>
        <authorList>
            <person name="Kurbessoian T."/>
        </authorList>
    </citation>
    <scope>NUCLEOTIDE SEQUENCE [LARGE SCALE GENOMIC DNA]</scope>
    <source>
        <strain evidence="8 9">CCFEE 5522</strain>
    </source>
</reference>
<evidence type="ECO:0000256" key="1">
    <source>
        <dbReference type="ARBA" id="ARBA00001678"/>
    </source>
</evidence>
<dbReference type="SUPFAM" id="SSF51445">
    <property type="entry name" value="(Trans)glycosidases"/>
    <property type="match status" value="1"/>
</dbReference>
<protein>
    <recommendedName>
        <fullName evidence="3">mannan endo-1,4-beta-mannosidase</fullName>
        <ecNumber evidence="3">3.2.1.78</ecNumber>
    </recommendedName>
</protein>
<feature type="domain" description="Glycoside hydrolase family 5" evidence="7">
    <location>
        <begin position="135"/>
        <end position="397"/>
    </location>
</feature>